<keyword evidence="2" id="KW-1185">Reference proteome</keyword>
<name>A0A8H5FNV0_9AGAR</name>
<organism evidence="1 2">
    <name type="scientific">Tetrapyrgos nigripes</name>
    <dbReference type="NCBI Taxonomy" id="182062"/>
    <lineage>
        <taxon>Eukaryota</taxon>
        <taxon>Fungi</taxon>
        <taxon>Dikarya</taxon>
        <taxon>Basidiomycota</taxon>
        <taxon>Agaricomycotina</taxon>
        <taxon>Agaricomycetes</taxon>
        <taxon>Agaricomycetidae</taxon>
        <taxon>Agaricales</taxon>
        <taxon>Marasmiineae</taxon>
        <taxon>Marasmiaceae</taxon>
        <taxon>Tetrapyrgos</taxon>
    </lineage>
</organism>
<evidence type="ECO:0000313" key="2">
    <source>
        <dbReference type="Proteomes" id="UP000559256"/>
    </source>
</evidence>
<protein>
    <submittedName>
        <fullName evidence="1">Uncharacterized protein</fullName>
    </submittedName>
</protein>
<proteinExistence type="predicted"/>
<gene>
    <name evidence="1" type="ORF">D9758_014699</name>
</gene>
<dbReference type="EMBL" id="JAACJM010000136">
    <property type="protein sequence ID" value="KAF5343661.1"/>
    <property type="molecule type" value="Genomic_DNA"/>
</dbReference>
<dbReference type="AlphaFoldDB" id="A0A8H5FNV0"/>
<accession>A0A8H5FNV0</accession>
<reference evidence="1 2" key="1">
    <citation type="journal article" date="2020" name="ISME J.">
        <title>Uncovering the hidden diversity of litter-decomposition mechanisms in mushroom-forming fungi.</title>
        <authorList>
            <person name="Floudas D."/>
            <person name="Bentzer J."/>
            <person name="Ahren D."/>
            <person name="Johansson T."/>
            <person name="Persson P."/>
            <person name="Tunlid A."/>
        </authorList>
    </citation>
    <scope>NUCLEOTIDE SEQUENCE [LARGE SCALE GENOMIC DNA]</scope>
    <source>
        <strain evidence="1 2">CBS 291.85</strain>
    </source>
</reference>
<evidence type="ECO:0000313" key="1">
    <source>
        <dbReference type="EMBL" id="KAF5343661.1"/>
    </source>
</evidence>
<sequence>MSGILDTNSMTPLPSRHLILFHCEKDYGEGHATRDSMSACYGVYWMMRVHVPSLQQTCGLTRRPAVYICNKYIIMLKSQWEASYLAMRSTGPLPQ</sequence>
<comment type="caution">
    <text evidence="1">The sequence shown here is derived from an EMBL/GenBank/DDBJ whole genome shotgun (WGS) entry which is preliminary data.</text>
</comment>
<dbReference type="Proteomes" id="UP000559256">
    <property type="component" value="Unassembled WGS sequence"/>
</dbReference>